<gene>
    <name evidence="1" type="ORF">M9H77_35111</name>
</gene>
<dbReference type="Proteomes" id="UP001060085">
    <property type="component" value="Linkage Group LG08"/>
</dbReference>
<reference evidence="2" key="1">
    <citation type="journal article" date="2023" name="Nat. Plants">
        <title>Single-cell RNA sequencing provides a high-resolution roadmap for understanding the multicellular compartmentation of specialized metabolism.</title>
        <authorList>
            <person name="Sun S."/>
            <person name="Shen X."/>
            <person name="Li Y."/>
            <person name="Li Y."/>
            <person name="Wang S."/>
            <person name="Li R."/>
            <person name="Zhang H."/>
            <person name="Shen G."/>
            <person name="Guo B."/>
            <person name="Wei J."/>
            <person name="Xu J."/>
            <person name="St-Pierre B."/>
            <person name="Chen S."/>
            <person name="Sun C."/>
        </authorList>
    </citation>
    <scope>NUCLEOTIDE SEQUENCE [LARGE SCALE GENOMIC DNA]</scope>
</reference>
<accession>A0ACB9ZQM5</accession>
<organism evidence="1 2">
    <name type="scientific">Catharanthus roseus</name>
    <name type="common">Madagascar periwinkle</name>
    <name type="synonym">Vinca rosea</name>
    <dbReference type="NCBI Taxonomy" id="4058"/>
    <lineage>
        <taxon>Eukaryota</taxon>
        <taxon>Viridiplantae</taxon>
        <taxon>Streptophyta</taxon>
        <taxon>Embryophyta</taxon>
        <taxon>Tracheophyta</taxon>
        <taxon>Spermatophyta</taxon>
        <taxon>Magnoliopsida</taxon>
        <taxon>eudicotyledons</taxon>
        <taxon>Gunneridae</taxon>
        <taxon>Pentapetalae</taxon>
        <taxon>asterids</taxon>
        <taxon>lamiids</taxon>
        <taxon>Gentianales</taxon>
        <taxon>Apocynaceae</taxon>
        <taxon>Rauvolfioideae</taxon>
        <taxon>Vinceae</taxon>
        <taxon>Catharanthinae</taxon>
        <taxon>Catharanthus</taxon>
    </lineage>
</organism>
<proteinExistence type="predicted"/>
<sequence>MTLAQTYHHTQGCPSHVDPRYYYSRNDDTSTSSDLITAYSNHYNLSYNHLRNHNSQHDPSRNYRDYNYNLNNYTKPETASSFKRRKFSSSAWENSGRTYQQPPYSYENVPSKRPSIYANYPLSTSTVHNNSRSVYENRSAVPATTRSGANAHTSTSSKRDRATFEEEDDLMFMSRDEIERCSPSRKDGIDAMHETYLRYSYCAFLQHLGIQLELPQTTIGTAMVLCHRFFVRRSHAFHDRFLVATAALFLAAKSEETPRPLNDVLRLSCDIVQNKDFALFSYMMLPVDWFEQYRERVIEAEQMILTTLNFELNVQHPFAPLTSTLEKLGFSQTVLVNLALNLVSHGLRSSLWLQFKPQQIAAGAAYLAAEFLNMDVALYQNVWKEFQTPPSVLKDIAQQLRELL</sequence>
<dbReference type="EMBL" id="CM044708">
    <property type="protein sequence ID" value="KAI5649106.1"/>
    <property type="molecule type" value="Genomic_DNA"/>
</dbReference>
<keyword evidence="2" id="KW-1185">Reference proteome</keyword>
<comment type="caution">
    <text evidence="1">The sequence shown here is derived from an EMBL/GenBank/DDBJ whole genome shotgun (WGS) entry which is preliminary data.</text>
</comment>
<protein>
    <submittedName>
        <fullName evidence="1">Uncharacterized protein</fullName>
    </submittedName>
</protein>
<name>A0ACB9ZQM5_CATRO</name>
<evidence type="ECO:0000313" key="1">
    <source>
        <dbReference type="EMBL" id="KAI5649106.1"/>
    </source>
</evidence>
<evidence type="ECO:0000313" key="2">
    <source>
        <dbReference type="Proteomes" id="UP001060085"/>
    </source>
</evidence>